<sequence length="656" mass="72012">MPSQRSQNFSSSPLCIPLSKFSYAALPNETIGPIPWIHLSSKHCLFAIFENSPTQLGDGRVEERQRFKVLQDPEVMEELDVNALSVGAHRALDQVSKGQVPLVAVVVKVPNIAIKYPMTNGQIKRFQIRFTCDEDYYEAMKMFSRANVPMVEAGSYPVLKPKTAPRPASSTLLAPSDSVSQIRLPSKAQTSCSTGPTDSVANGSKLGISSLYHPPPASKAQSTMLPPNHLPERMDSAPYRPPGQPTVIEQWQVRQASNNQQVGPRSNISLSMATTLVPAGEQRDPGVVAVQSEASGDVSHLGPQMVDHARQKTDQMAFHLAAPAPVKELDVDLILPPKRELPFRRTGSRTRDKATSSTPNQDITEQDEKKKNPAGPEADDLGSVAEAGAKGKRKQSSTKTEPKTPAVKKSRTTTARKRGRGKICREETPVPTVEELLRQPGNHLLRRISQQSTKIDARKRKAEVGQKKSTEISIPESLLPSQEESSHPASPSLGGTMRMTRSISRSLACVSKQENEKKDLEPKKGPPRAPADYVIAPLTTQSARPDTDTSRPQMNNTNADQTHNTESFSCAGPPSAHASCLDSLISQNTQSYLESDPQFANSRERLQSWSDMPAQTRNPALRSYFCCLLMDPNFISLCKAVDGFWERVLLEPRLKQ</sequence>
<dbReference type="Pfam" id="PF03525">
    <property type="entry name" value="Meiotic_rec114"/>
    <property type="match status" value="1"/>
</dbReference>
<feature type="compositionally biased region" description="Low complexity" evidence="1">
    <location>
        <begin position="473"/>
        <end position="483"/>
    </location>
</feature>
<feature type="compositionally biased region" description="Basic and acidic residues" evidence="1">
    <location>
        <begin position="513"/>
        <end position="524"/>
    </location>
</feature>
<keyword evidence="3" id="KW-1185">Reference proteome</keyword>
<dbReference type="STRING" id="1442369.A0A0D2GZV1"/>
<proteinExistence type="predicted"/>
<evidence type="ECO:0000313" key="3">
    <source>
        <dbReference type="Proteomes" id="UP000053617"/>
    </source>
</evidence>
<feature type="region of interest" description="Disordered" evidence="1">
    <location>
        <begin position="162"/>
        <end position="227"/>
    </location>
</feature>
<feature type="region of interest" description="Disordered" evidence="1">
    <location>
        <begin position="340"/>
        <end position="427"/>
    </location>
</feature>
<dbReference type="OrthoDB" id="5360255at2759"/>
<dbReference type="GeneID" id="25295352"/>
<organism evidence="2 3">
    <name type="scientific">Rhinocladiella mackenziei CBS 650.93</name>
    <dbReference type="NCBI Taxonomy" id="1442369"/>
    <lineage>
        <taxon>Eukaryota</taxon>
        <taxon>Fungi</taxon>
        <taxon>Dikarya</taxon>
        <taxon>Ascomycota</taxon>
        <taxon>Pezizomycotina</taxon>
        <taxon>Eurotiomycetes</taxon>
        <taxon>Chaetothyriomycetidae</taxon>
        <taxon>Chaetothyriales</taxon>
        <taxon>Herpotrichiellaceae</taxon>
        <taxon>Rhinocladiella</taxon>
    </lineage>
</organism>
<feature type="compositionally biased region" description="Polar residues" evidence="1">
    <location>
        <begin position="538"/>
        <end position="556"/>
    </location>
</feature>
<feature type="compositionally biased region" description="Polar residues" evidence="1">
    <location>
        <begin position="168"/>
        <end position="202"/>
    </location>
</feature>
<gene>
    <name evidence="2" type="ORF">Z518_07281</name>
</gene>
<evidence type="ECO:0000313" key="2">
    <source>
        <dbReference type="EMBL" id="KIX03728.1"/>
    </source>
</evidence>
<feature type="region of interest" description="Disordered" evidence="1">
    <location>
        <begin position="510"/>
        <end position="556"/>
    </location>
</feature>
<dbReference type="VEuPathDB" id="FungiDB:Z518_07281"/>
<dbReference type="InterPro" id="IPR004354">
    <property type="entry name" value="Meiotic_Rec114"/>
</dbReference>
<name>A0A0D2GZV1_9EURO</name>
<dbReference type="EMBL" id="KN847479">
    <property type="protein sequence ID" value="KIX03728.1"/>
    <property type="molecule type" value="Genomic_DNA"/>
</dbReference>
<feature type="region of interest" description="Disordered" evidence="1">
    <location>
        <begin position="439"/>
        <end position="497"/>
    </location>
</feature>
<feature type="compositionally biased region" description="Basic and acidic residues" evidence="1">
    <location>
        <begin position="340"/>
        <end position="354"/>
    </location>
</feature>
<accession>A0A0D2GZV1</accession>
<dbReference type="Proteomes" id="UP000053617">
    <property type="component" value="Unassembled WGS sequence"/>
</dbReference>
<reference evidence="2 3" key="1">
    <citation type="submission" date="2015-01" db="EMBL/GenBank/DDBJ databases">
        <title>The Genome Sequence of Rhinocladiella mackenzie CBS 650.93.</title>
        <authorList>
            <consortium name="The Broad Institute Genomics Platform"/>
            <person name="Cuomo C."/>
            <person name="de Hoog S."/>
            <person name="Gorbushina A."/>
            <person name="Stielow B."/>
            <person name="Teixiera M."/>
            <person name="Abouelleil A."/>
            <person name="Chapman S.B."/>
            <person name="Priest M."/>
            <person name="Young S.K."/>
            <person name="Wortman J."/>
            <person name="Nusbaum C."/>
            <person name="Birren B."/>
        </authorList>
    </citation>
    <scope>NUCLEOTIDE SEQUENCE [LARGE SCALE GENOMIC DNA]</scope>
    <source>
        <strain evidence="2 3">CBS 650.93</strain>
    </source>
</reference>
<dbReference type="GO" id="GO:0007131">
    <property type="term" value="P:reciprocal meiotic recombination"/>
    <property type="evidence" value="ECO:0007669"/>
    <property type="project" value="InterPro"/>
</dbReference>
<feature type="compositionally biased region" description="Basic residues" evidence="1">
    <location>
        <begin position="406"/>
        <end position="422"/>
    </location>
</feature>
<evidence type="ECO:0000256" key="1">
    <source>
        <dbReference type="SAM" id="MobiDB-lite"/>
    </source>
</evidence>
<dbReference type="AlphaFoldDB" id="A0A0D2GZV1"/>
<protein>
    <submittedName>
        <fullName evidence="2">Uncharacterized protein</fullName>
    </submittedName>
</protein>
<dbReference type="HOGENOM" id="CLU_028413_0_0_1"/>
<dbReference type="RefSeq" id="XP_013270864.1">
    <property type="nucleotide sequence ID" value="XM_013415410.1"/>
</dbReference>